<accession>A0A5B7EC76</accession>
<evidence type="ECO:0000313" key="2">
    <source>
        <dbReference type="EMBL" id="MPC30806.1"/>
    </source>
</evidence>
<keyword evidence="3" id="KW-1185">Reference proteome</keyword>
<evidence type="ECO:0000256" key="1">
    <source>
        <dbReference type="SAM" id="MobiDB-lite"/>
    </source>
</evidence>
<evidence type="ECO:0000313" key="3">
    <source>
        <dbReference type="Proteomes" id="UP000324222"/>
    </source>
</evidence>
<gene>
    <name evidence="2" type="ORF">E2C01_024075</name>
</gene>
<protein>
    <submittedName>
        <fullName evidence="2">Uncharacterized protein</fullName>
    </submittedName>
</protein>
<dbReference type="AlphaFoldDB" id="A0A5B7EC76"/>
<organism evidence="2 3">
    <name type="scientific">Portunus trituberculatus</name>
    <name type="common">Swimming crab</name>
    <name type="synonym">Neptunus trituberculatus</name>
    <dbReference type="NCBI Taxonomy" id="210409"/>
    <lineage>
        <taxon>Eukaryota</taxon>
        <taxon>Metazoa</taxon>
        <taxon>Ecdysozoa</taxon>
        <taxon>Arthropoda</taxon>
        <taxon>Crustacea</taxon>
        <taxon>Multicrustacea</taxon>
        <taxon>Malacostraca</taxon>
        <taxon>Eumalacostraca</taxon>
        <taxon>Eucarida</taxon>
        <taxon>Decapoda</taxon>
        <taxon>Pleocyemata</taxon>
        <taxon>Brachyura</taxon>
        <taxon>Eubrachyura</taxon>
        <taxon>Portunoidea</taxon>
        <taxon>Portunidae</taxon>
        <taxon>Portuninae</taxon>
        <taxon>Portunus</taxon>
    </lineage>
</organism>
<proteinExistence type="predicted"/>
<sequence>MSEGTETGKGPEKRRGVRVRTSDLFPEPARDYTNTRTKHSPSIASPLRRKGSSPSRWSRPPPNFPDSQQNRPKHAGENAIETPFLDSESSY</sequence>
<comment type="caution">
    <text evidence="2">The sequence shown here is derived from an EMBL/GenBank/DDBJ whole genome shotgun (WGS) entry which is preliminary data.</text>
</comment>
<name>A0A5B7EC76_PORTR</name>
<reference evidence="2 3" key="1">
    <citation type="submission" date="2019-05" db="EMBL/GenBank/DDBJ databases">
        <title>Another draft genome of Portunus trituberculatus and its Hox gene families provides insights of decapod evolution.</title>
        <authorList>
            <person name="Jeong J.-H."/>
            <person name="Song I."/>
            <person name="Kim S."/>
            <person name="Choi T."/>
            <person name="Kim D."/>
            <person name="Ryu S."/>
            <person name="Kim W."/>
        </authorList>
    </citation>
    <scope>NUCLEOTIDE SEQUENCE [LARGE SCALE GENOMIC DNA]</scope>
    <source>
        <tissue evidence="2">Muscle</tissue>
    </source>
</reference>
<dbReference type="Proteomes" id="UP000324222">
    <property type="component" value="Unassembled WGS sequence"/>
</dbReference>
<feature type="compositionally biased region" description="Polar residues" evidence="1">
    <location>
        <begin position="32"/>
        <end position="43"/>
    </location>
</feature>
<dbReference type="EMBL" id="VSRR010002321">
    <property type="protein sequence ID" value="MPC30806.1"/>
    <property type="molecule type" value="Genomic_DNA"/>
</dbReference>
<feature type="region of interest" description="Disordered" evidence="1">
    <location>
        <begin position="1"/>
        <end position="91"/>
    </location>
</feature>